<dbReference type="Gene3D" id="3.40.50.300">
    <property type="entry name" value="P-loop containing nucleotide triphosphate hydrolases"/>
    <property type="match status" value="1"/>
</dbReference>
<accession>A0AAF1AN43</accession>
<dbReference type="Proteomes" id="UP000077755">
    <property type="component" value="Chromosome 2"/>
</dbReference>
<protein>
    <recommendedName>
        <fullName evidence="6">AAA+ ATPase domain-containing protein</fullName>
    </recommendedName>
</protein>
<dbReference type="SUPFAM" id="SSF52540">
    <property type="entry name" value="P-loop containing nucleoside triphosphate hydrolases"/>
    <property type="match status" value="1"/>
</dbReference>
<dbReference type="InterPro" id="IPR027417">
    <property type="entry name" value="P-loop_NTPase"/>
</dbReference>
<dbReference type="PANTHER" id="PTHR23070">
    <property type="entry name" value="BCS1 AAA-TYPE ATPASE"/>
    <property type="match status" value="1"/>
</dbReference>
<proteinExistence type="predicted"/>
<name>A0AAF1AN43_DAUCS</name>
<reference evidence="4" key="2">
    <citation type="submission" date="2022-03" db="EMBL/GenBank/DDBJ databases">
        <title>Draft title - Genomic analysis of global carrot germplasm unveils the trajectory of domestication and the origin of high carotenoid orange carrot.</title>
        <authorList>
            <person name="Iorizzo M."/>
            <person name="Ellison S."/>
            <person name="Senalik D."/>
            <person name="Macko-Podgorni A."/>
            <person name="Grzebelus D."/>
            <person name="Bostan H."/>
            <person name="Rolling W."/>
            <person name="Curaba J."/>
            <person name="Simon P."/>
        </authorList>
    </citation>
    <scope>NUCLEOTIDE SEQUENCE</scope>
    <source>
        <tissue evidence="4">Leaf</tissue>
    </source>
</reference>
<organism evidence="4 5">
    <name type="scientific">Daucus carota subsp. sativus</name>
    <name type="common">Carrot</name>
    <dbReference type="NCBI Taxonomy" id="79200"/>
    <lineage>
        <taxon>Eukaryota</taxon>
        <taxon>Viridiplantae</taxon>
        <taxon>Streptophyta</taxon>
        <taxon>Embryophyta</taxon>
        <taxon>Tracheophyta</taxon>
        <taxon>Spermatophyta</taxon>
        <taxon>Magnoliopsida</taxon>
        <taxon>eudicotyledons</taxon>
        <taxon>Gunneridae</taxon>
        <taxon>Pentapetalae</taxon>
        <taxon>asterids</taxon>
        <taxon>campanulids</taxon>
        <taxon>Apiales</taxon>
        <taxon>Apiaceae</taxon>
        <taxon>Apioideae</taxon>
        <taxon>Scandiceae</taxon>
        <taxon>Daucinae</taxon>
        <taxon>Daucus</taxon>
        <taxon>Daucus sect. Daucus</taxon>
    </lineage>
</organism>
<dbReference type="GO" id="GO:0016887">
    <property type="term" value="F:ATP hydrolysis activity"/>
    <property type="evidence" value="ECO:0007669"/>
    <property type="project" value="InterPro"/>
</dbReference>
<evidence type="ECO:0008006" key="6">
    <source>
        <dbReference type="Google" id="ProtNLM"/>
    </source>
</evidence>
<feature type="domain" description="AAA+ ATPase At3g28540-like C-terminal" evidence="3">
    <location>
        <begin position="254"/>
        <end position="313"/>
    </location>
</feature>
<dbReference type="InterPro" id="IPR058017">
    <property type="entry name" value="At3g28540-like_C"/>
</dbReference>
<gene>
    <name evidence="4" type="ORF">DCAR_0208063</name>
</gene>
<dbReference type="KEGG" id="dcr:108207667"/>
<dbReference type="EMBL" id="CP093344">
    <property type="protein sequence ID" value="WOG88828.1"/>
    <property type="molecule type" value="Genomic_DNA"/>
</dbReference>
<evidence type="ECO:0000259" key="2">
    <source>
        <dbReference type="Pfam" id="PF14363"/>
    </source>
</evidence>
<dbReference type="GO" id="GO:0005524">
    <property type="term" value="F:ATP binding"/>
    <property type="evidence" value="ECO:0007669"/>
    <property type="project" value="InterPro"/>
</dbReference>
<dbReference type="Pfam" id="PF25568">
    <property type="entry name" value="AAA_lid_At3g28540"/>
    <property type="match status" value="1"/>
</dbReference>
<dbReference type="AlphaFoldDB" id="A0AAF1AN43"/>
<keyword evidence="1" id="KW-0378">Hydrolase</keyword>
<dbReference type="InterPro" id="IPR025753">
    <property type="entry name" value="AAA_N_dom"/>
</dbReference>
<dbReference type="InterPro" id="IPR050747">
    <property type="entry name" value="Mitochondrial_chaperone_BCS1"/>
</dbReference>
<reference evidence="4" key="1">
    <citation type="journal article" date="2016" name="Nat. Genet.">
        <title>A high-quality carrot genome assembly provides new insights into carotenoid accumulation and asterid genome evolution.</title>
        <authorList>
            <person name="Iorizzo M."/>
            <person name="Ellison S."/>
            <person name="Senalik D."/>
            <person name="Zeng P."/>
            <person name="Satapoomin P."/>
            <person name="Huang J."/>
            <person name="Bowman M."/>
            <person name="Iovene M."/>
            <person name="Sanseverino W."/>
            <person name="Cavagnaro P."/>
            <person name="Yildiz M."/>
            <person name="Macko-Podgorni A."/>
            <person name="Moranska E."/>
            <person name="Grzebelus E."/>
            <person name="Grzebelus D."/>
            <person name="Ashrafi H."/>
            <person name="Zheng Z."/>
            <person name="Cheng S."/>
            <person name="Spooner D."/>
            <person name="Van Deynze A."/>
            <person name="Simon P."/>
        </authorList>
    </citation>
    <scope>NUCLEOTIDE SEQUENCE</scope>
    <source>
        <tissue evidence="4">Leaf</tissue>
    </source>
</reference>
<keyword evidence="5" id="KW-1185">Reference proteome</keyword>
<dbReference type="Pfam" id="PF14363">
    <property type="entry name" value="AAA_assoc"/>
    <property type="match status" value="1"/>
</dbReference>
<evidence type="ECO:0000313" key="5">
    <source>
        <dbReference type="Proteomes" id="UP000077755"/>
    </source>
</evidence>
<evidence type="ECO:0000259" key="3">
    <source>
        <dbReference type="Pfam" id="PF25568"/>
    </source>
</evidence>
<feature type="domain" description="AAA-type ATPase N-terminal" evidence="2">
    <location>
        <begin position="30"/>
        <end position="121"/>
    </location>
</feature>
<evidence type="ECO:0000256" key="1">
    <source>
        <dbReference type="ARBA" id="ARBA00022801"/>
    </source>
</evidence>
<sequence>MMTGKTWRSMGSLVASLMFVGGMIHQYSPYFRHLLKRCIKKIDSGCYPYIEITFNEHSSGQLSENCNAFVAIQHYLEANSLHTVKRLKADSITRGQILVLSMDDNEEITDEYHGIKLWWSSKTKEVPISRSHHKQRCYTLVFHSRYRDLIINSYMQHVIAEGKAIALRNRQRKLYTNKRQTPSPARWISAVFEHPATFETLALKPDTKKDIMDDLITFSKAKDYYMKIGKAWKRGYLLYGPPGTGKSTMIAAMANYLGIKSHELFGRVEKLLGETNTSPADVAENLMPTSADDDGETCLKCLISVLEDVKEAAMSRAKDETNGRVIASSSQG</sequence>
<evidence type="ECO:0000313" key="4">
    <source>
        <dbReference type="EMBL" id="WOG88828.1"/>
    </source>
</evidence>